<dbReference type="InterPro" id="IPR028082">
    <property type="entry name" value="Peripla_BP_I"/>
</dbReference>
<evidence type="ECO:0000313" key="6">
    <source>
        <dbReference type="EMBL" id="GAA4771064.1"/>
    </source>
</evidence>
<reference evidence="7" key="1">
    <citation type="journal article" date="2019" name="Int. J. Syst. Evol. Microbiol.">
        <title>The Global Catalogue of Microorganisms (GCM) 10K type strain sequencing project: providing services to taxonomists for standard genome sequencing and annotation.</title>
        <authorList>
            <consortium name="The Broad Institute Genomics Platform"/>
            <consortium name="The Broad Institute Genome Sequencing Center for Infectious Disease"/>
            <person name="Wu L."/>
            <person name="Ma J."/>
        </authorList>
    </citation>
    <scope>NUCLEOTIDE SEQUENCE [LARGE SCALE GENOMIC DNA]</scope>
    <source>
        <strain evidence="7">JCM 18537</strain>
    </source>
</reference>
<keyword evidence="2 6" id="KW-0238">DNA-binding</keyword>
<dbReference type="InterPro" id="IPR010982">
    <property type="entry name" value="Lambda_DNA-bd_dom_sf"/>
</dbReference>
<dbReference type="CDD" id="cd01392">
    <property type="entry name" value="HTH_LacI"/>
    <property type="match status" value="1"/>
</dbReference>
<evidence type="ECO:0000259" key="5">
    <source>
        <dbReference type="PROSITE" id="PS50943"/>
    </source>
</evidence>
<dbReference type="InterPro" id="IPR001387">
    <property type="entry name" value="Cro/C1-type_HTH"/>
</dbReference>
<gene>
    <name evidence="6" type="ORF">GCM10023351_13710</name>
</gene>
<feature type="domain" description="HTH lacI-type" evidence="4">
    <location>
        <begin position="5"/>
        <end position="59"/>
    </location>
</feature>
<dbReference type="Gene3D" id="1.10.260.40">
    <property type="entry name" value="lambda repressor-like DNA-binding domains"/>
    <property type="match status" value="1"/>
</dbReference>
<dbReference type="InterPro" id="IPR000843">
    <property type="entry name" value="HTH_LacI"/>
</dbReference>
<dbReference type="Pfam" id="PF13377">
    <property type="entry name" value="Peripla_BP_3"/>
    <property type="match status" value="1"/>
</dbReference>
<sequence length="340" mass="35457">MTRRPTLADVARRAGVSTATASKVLNRRTGFSAETAAAVEAAMSELGYLPITRERTPRATGSIVAVFDTLYTLYSLRVIEGIAEGAQVAGVELVTQVSDPGHVGAPTLSLDERRVRSMADRGHAGVIMVTSRIPADLVELLRAYGLPLVSIDASAALQADVPDVSSTHWRGGQQAAAHLLERGHRRLAFVGAEPANPGIRERLAGFRDVLAEAGAPLDDRFVVTGLHADATALSALLRRDDRPTAVFAATDAAAVGTIAVARGLGLRVPDDLSVVGYDDTYAPVVPGLDLTTVHAPLEALGRTAVETVLALAAGRPAPRGDLHLSTRLIVRGTTAAAPTG</sequence>
<dbReference type="RefSeq" id="WP_345437395.1">
    <property type="nucleotide sequence ID" value="NZ_BAABKO010000002.1"/>
</dbReference>
<feature type="domain" description="HTH cro/C1-type" evidence="5">
    <location>
        <begin position="6"/>
        <end position="49"/>
    </location>
</feature>
<dbReference type="SUPFAM" id="SSF47413">
    <property type="entry name" value="lambda repressor-like DNA-binding domains"/>
    <property type="match status" value="1"/>
</dbReference>
<dbReference type="Pfam" id="PF00356">
    <property type="entry name" value="LacI"/>
    <property type="match status" value="1"/>
</dbReference>
<keyword evidence="7" id="KW-1185">Reference proteome</keyword>
<dbReference type="PANTHER" id="PTHR30146">
    <property type="entry name" value="LACI-RELATED TRANSCRIPTIONAL REPRESSOR"/>
    <property type="match status" value="1"/>
</dbReference>
<comment type="caution">
    <text evidence="6">The sequence shown here is derived from an EMBL/GenBank/DDBJ whole genome shotgun (WGS) entry which is preliminary data.</text>
</comment>
<protein>
    <submittedName>
        <fullName evidence="6">LacI family DNA-binding transcriptional regulator</fullName>
    </submittedName>
</protein>
<dbReference type="GO" id="GO:0003677">
    <property type="term" value="F:DNA binding"/>
    <property type="evidence" value="ECO:0007669"/>
    <property type="project" value="UniProtKB-KW"/>
</dbReference>
<keyword evidence="3" id="KW-0804">Transcription</keyword>
<dbReference type="Gene3D" id="3.40.50.2300">
    <property type="match status" value="2"/>
</dbReference>
<dbReference type="SMART" id="SM00354">
    <property type="entry name" value="HTH_LACI"/>
    <property type="match status" value="1"/>
</dbReference>
<dbReference type="PRINTS" id="PR00036">
    <property type="entry name" value="HTHLACI"/>
</dbReference>
<dbReference type="InterPro" id="IPR046335">
    <property type="entry name" value="LacI/GalR-like_sensor"/>
</dbReference>
<evidence type="ECO:0000256" key="3">
    <source>
        <dbReference type="ARBA" id="ARBA00023163"/>
    </source>
</evidence>
<proteinExistence type="predicted"/>
<dbReference type="PROSITE" id="PS50943">
    <property type="entry name" value="HTH_CROC1"/>
    <property type="match status" value="1"/>
</dbReference>
<dbReference type="PANTHER" id="PTHR30146:SF153">
    <property type="entry name" value="LACTOSE OPERON REPRESSOR"/>
    <property type="match status" value="1"/>
</dbReference>
<evidence type="ECO:0000313" key="7">
    <source>
        <dbReference type="Proteomes" id="UP001501645"/>
    </source>
</evidence>
<dbReference type="PROSITE" id="PS50932">
    <property type="entry name" value="HTH_LACI_2"/>
    <property type="match status" value="1"/>
</dbReference>
<dbReference type="PROSITE" id="PS00356">
    <property type="entry name" value="HTH_LACI_1"/>
    <property type="match status" value="1"/>
</dbReference>
<accession>A0ABP9A184</accession>
<organism evidence="6 7">
    <name type="scientific">Microbacterium gilvum</name>
    <dbReference type="NCBI Taxonomy" id="1336204"/>
    <lineage>
        <taxon>Bacteria</taxon>
        <taxon>Bacillati</taxon>
        <taxon>Actinomycetota</taxon>
        <taxon>Actinomycetes</taxon>
        <taxon>Micrococcales</taxon>
        <taxon>Microbacteriaceae</taxon>
        <taxon>Microbacterium</taxon>
    </lineage>
</organism>
<dbReference type="Proteomes" id="UP001501645">
    <property type="component" value="Unassembled WGS sequence"/>
</dbReference>
<dbReference type="EMBL" id="BAABKO010000002">
    <property type="protein sequence ID" value="GAA4771064.1"/>
    <property type="molecule type" value="Genomic_DNA"/>
</dbReference>
<name>A0ABP9A184_9MICO</name>
<evidence type="ECO:0000259" key="4">
    <source>
        <dbReference type="PROSITE" id="PS50932"/>
    </source>
</evidence>
<evidence type="ECO:0000256" key="2">
    <source>
        <dbReference type="ARBA" id="ARBA00023125"/>
    </source>
</evidence>
<keyword evidence="1" id="KW-0805">Transcription regulation</keyword>
<evidence type="ECO:0000256" key="1">
    <source>
        <dbReference type="ARBA" id="ARBA00023015"/>
    </source>
</evidence>
<dbReference type="SUPFAM" id="SSF53822">
    <property type="entry name" value="Periplasmic binding protein-like I"/>
    <property type="match status" value="1"/>
</dbReference>